<evidence type="ECO:0000259" key="1">
    <source>
        <dbReference type="Pfam" id="PF21012"/>
    </source>
</evidence>
<feature type="domain" description="DUF6850" evidence="1">
    <location>
        <begin position="46"/>
        <end position="514"/>
    </location>
</feature>
<keyword evidence="3" id="KW-1185">Reference proteome</keyword>
<dbReference type="OrthoDB" id="831538at2"/>
<reference evidence="2" key="1">
    <citation type="submission" date="2020-05" db="EMBL/GenBank/DDBJ databases">
        <title>Chitinophaga laudate sp. nov., isolated from a tropical peat swamp.</title>
        <authorList>
            <person name="Goh C.B.S."/>
            <person name="Lee M.S."/>
            <person name="Parimannan S."/>
            <person name="Pasbakhsh P."/>
            <person name="Yule C.M."/>
            <person name="Rajandas H."/>
            <person name="Loke S."/>
            <person name="Croft L."/>
            <person name="Tan J.B.L."/>
        </authorList>
    </citation>
    <scope>NUCLEOTIDE SEQUENCE</scope>
    <source>
        <strain evidence="2">Mgbs1</strain>
    </source>
</reference>
<name>A0A433WPV9_9BACT</name>
<gene>
    <name evidence="2" type="ORF">ECE50_015715</name>
</gene>
<dbReference type="Proteomes" id="UP000281028">
    <property type="component" value="Unassembled WGS sequence"/>
</dbReference>
<dbReference type="AlphaFoldDB" id="A0A433WPV9"/>
<dbReference type="InterPro" id="IPR049236">
    <property type="entry name" value="DUF6850"/>
</dbReference>
<dbReference type="Pfam" id="PF21012">
    <property type="entry name" value="DUF6850"/>
    <property type="match status" value="1"/>
</dbReference>
<comment type="caution">
    <text evidence="2">The sequence shown here is derived from an EMBL/GenBank/DDBJ whole genome shotgun (WGS) entry which is preliminary data.</text>
</comment>
<sequence length="514" mass="59810">MKRILITCCCLFLATALQAQQKGVSDSLYMYAQQQHEMRMIHGSATQLSTLTLQSTGMATLGFSYTGGRYRLAQEAEKTRLASFYTEGTARLGRFNIAGTFSFHRQWDDSLAYTLKGEDDGFSPYYYFVKRKGAYTRQQYYMHTILSYQLLKEKLFISTGIDYNYHWTTRSVDPRPDVNSFRLVLNPEITWRLKRHTLGAGIIWGYGQEKTGIVYKNKMMQNNNKDSSWVVFLNSGYGSFHNMRQQWNRDRKYHGFNASYAGAWSNWQLRATAVWNYLEEKNTINLNANNEQDYQPFSNWFKSNWRADLLLQQQTAARRQQFRLSWQAIRGKDEDLFITFRSNYLYRQQYIDAGWLLLQHPQQRLSIEWGVRLIYNDRRQTDAFAAHTLHYRQLQPGISGTVYLTPDKRNRFHASISPSVRIPLQTDFTAPDTQENIFTNGVAYPDYHYWSATTLSTTLEAGWISGAIFREMKFGITARATLDNKLAMPAVKTSAYFIPGDHRVNAGLSVNLYF</sequence>
<dbReference type="EMBL" id="RIAR02000001">
    <property type="protein sequence ID" value="NSL88287.1"/>
    <property type="molecule type" value="Genomic_DNA"/>
</dbReference>
<evidence type="ECO:0000313" key="3">
    <source>
        <dbReference type="Proteomes" id="UP000281028"/>
    </source>
</evidence>
<evidence type="ECO:0000313" key="2">
    <source>
        <dbReference type="EMBL" id="NSL88287.1"/>
    </source>
</evidence>
<protein>
    <recommendedName>
        <fullName evidence="1">DUF6850 domain-containing protein</fullName>
    </recommendedName>
</protein>
<proteinExistence type="predicted"/>
<organism evidence="2 3">
    <name type="scientific">Chitinophaga solisilvae</name>
    <dbReference type="NCBI Taxonomy" id="1233460"/>
    <lineage>
        <taxon>Bacteria</taxon>
        <taxon>Pseudomonadati</taxon>
        <taxon>Bacteroidota</taxon>
        <taxon>Chitinophagia</taxon>
        <taxon>Chitinophagales</taxon>
        <taxon>Chitinophagaceae</taxon>
        <taxon>Chitinophaga</taxon>
    </lineage>
</organism>
<accession>A0A433WPV9</accession>